<accession>A0A1X7M5M6</accession>
<protein>
    <submittedName>
        <fullName evidence="1">Uncharacterized protein</fullName>
    </submittedName>
</protein>
<dbReference type="EMBL" id="FXAT01000018">
    <property type="protein sequence ID" value="SMG60823.1"/>
    <property type="molecule type" value="Genomic_DNA"/>
</dbReference>
<dbReference type="OrthoDB" id="9027482at2"/>
<proteinExistence type="predicted"/>
<evidence type="ECO:0000313" key="1">
    <source>
        <dbReference type="EMBL" id="SMG60823.1"/>
    </source>
</evidence>
<evidence type="ECO:0000313" key="2">
    <source>
        <dbReference type="Proteomes" id="UP000193228"/>
    </source>
</evidence>
<keyword evidence="2" id="KW-1185">Reference proteome</keyword>
<dbReference type="STRING" id="1515439.SAMN06265784_1189"/>
<dbReference type="Proteomes" id="UP000193228">
    <property type="component" value="Unassembled WGS sequence"/>
</dbReference>
<dbReference type="AlphaFoldDB" id="A0A1X7M5M6"/>
<name>A0A1X7M5M6_9BURK</name>
<organism evidence="1 2">
    <name type="scientific">Paraburkholderia susongensis</name>
    <dbReference type="NCBI Taxonomy" id="1515439"/>
    <lineage>
        <taxon>Bacteria</taxon>
        <taxon>Pseudomonadati</taxon>
        <taxon>Pseudomonadota</taxon>
        <taxon>Betaproteobacteria</taxon>
        <taxon>Burkholderiales</taxon>
        <taxon>Burkholderiaceae</taxon>
        <taxon>Paraburkholderia</taxon>
    </lineage>
</organism>
<reference evidence="2" key="1">
    <citation type="submission" date="2017-04" db="EMBL/GenBank/DDBJ databases">
        <authorList>
            <person name="Varghese N."/>
            <person name="Submissions S."/>
        </authorList>
    </citation>
    <scope>NUCLEOTIDE SEQUENCE [LARGE SCALE GENOMIC DNA]</scope>
    <source>
        <strain evidence="2">LMG 29540</strain>
    </source>
</reference>
<dbReference type="RefSeq" id="WP_085489534.1">
    <property type="nucleotide sequence ID" value="NZ_FXAT01000018.1"/>
</dbReference>
<sequence>MSTNPIYHDAEIGTIAYSRTRKSVQLDFQQTSGDDIHLTFSGVRAFRVNDFGLQNVVSRVLVSTSRVFSADEVRDYLQWAHSQHDYKASLADAKATEIERALSQGALFLFVVEPSVGAEIVILCEGMEITV</sequence>
<gene>
    <name evidence="1" type="ORF">SAMN06265784_1189</name>
</gene>